<evidence type="ECO:0000256" key="9">
    <source>
        <dbReference type="RuleBase" id="RU362041"/>
    </source>
</evidence>
<keyword evidence="6" id="KW-0472">Membrane</keyword>
<dbReference type="Pfam" id="PF10502">
    <property type="entry name" value="Peptidase_S26"/>
    <property type="match status" value="2"/>
</dbReference>
<dbReference type="EnsemblMetazoa" id="XM_021057683.2">
    <property type="protein sequence ID" value="XP_020913342.1"/>
    <property type="gene ID" value="LOC110251022"/>
</dbReference>
<feature type="active site" evidence="8">
    <location>
        <position position="80"/>
    </location>
</feature>
<dbReference type="GO" id="GO:0006465">
    <property type="term" value="P:signal peptide processing"/>
    <property type="evidence" value="ECO:0007669"/>
    <property type="project" value="InterPro"/>
</dbReference>
<sequence>MQFHRIAIGIVTGASIIHCVGEYVADLTWLTGPSMLPTLNSQSSGDVVITELVTRKLHLLKRGDITIVRSPEDPTSSCCKRIAAMAGDLVSTGPDEDDYIKVPKGHVWLLGDNPDDSRDSRDYGPVPYGLITGRVCFKVWPLSEFGRIE</sequence>
<dbReference type="Proteomes" id="UP000887567">
    <property type="component" value="Unplaced"/>
</dbReference>
<dbReference type="InterPro" id="IPR036286">
    <property type="entry name" value="LexA/Signal_pep-like_sf"/>
</dbReference>
<dbReference type="OMA" id="LCKGPSM"/>
<feature type="domain" description="Peptidase S26" evidence="10">
    <location>
        <begin position="100"/>
        <end position="140"/>
    </location>
</feature>
<keyword evidence="12" id="KW-1185">Reference proteome</keyword>
<evidence type="ECO:0000256" key="7">
    <source>
        <dbReference type="ARBA" id="ARBA00038445"/>
    </source>
</evidence>
<evidence type="ECO:0000256" key="6">
    <source>
        <dbReference type="ARBA" id="ARBA00023136"/>
    </source>
</evidence>
<evidence type="ECO:0000256" key="4">
    <source>
        <dbReference type="ARBA" id="ARBA00022801"/>
    </source>
</evidence>
<evidence type="ECO:0000256" key="2">
    <source>
        <dbReference type="ARBA" id="ARBA00011805"/>
    </source>
</evidence>
<proteinExistence type="inferred from homology"/>
<keyword evidence="5 9" id="KW-0496">Mitochondrion</keyword>
<dbReference type="KEGG" id="epa:110251022"/>
<evidence type="ECO:0000256" key="8">
    <source>
        <dbReference type="PIRSR" id="PIRSR600223-1"/>
    </source>
</evidence>
<dbReference type="CDD" id="cd06530">
    <property type="entry name" value="S26_SPase_I"/>
    <property type="match status" value="1"/>
</dbReference>
<dbReference type="OrthoDB" id="308440at2759"/>
<dbReference type="GeneID" id="110251022"/>
<dbReference type="RefSeq" id="XP_020913343.1">
    <property type="nucleotide sequence ID" value="XM_021057684.2"/>
</dbReference>
<dbReference type="SUPFAM" id="SSF51306">
    <property type="entry name" value="LexA/Signal peptidase"/>
    <property type="match status" value="1"/>
</dbReference>
<dbReference type="InterPro" id="IPR052064">
    <property type="entry name" value="Mito_IMP1_subunit"/>
</dbReference>
<reference evidence="11" key="1">
    <citation type="submission" date="2022-11" db="UniProtKB">
        <authorList>
            <consortium name="EnsemblMetazoa"/>
        </authorList>
    </citation>
    <scope>IDENTIFICATION</scope>
</reference>
<comment type="similarity">
    <text evidence="7">Belongs to the peptidase S26 family. IMP1 subfamily.</text>
</comment>
<keyword evidence="3 9" id="KW-0999">Mitochondrion inner membrane</keyword>
<comment type="subunit">
    <text evidence="2">Heterodimer of 2 subunits, IMMPL1 and IMMPL2.</text>
</comment>
<protein>
    <recommendedName>
        <fullName evidence="9">Mitochondrial inner membrane protease subunit</fullName>
        <ecNumber evidence="9">3.4.21.-</ecNumber>
    </recommendedName>
</protein>
<evidence type="ECO:0000256" key="1">
    <source>
        <dbReference type="ARBA" id="ARBA00004273"/>
    </source>
</evidence>
<comment type="subcellular location">
    <subcellularLocation>
        <location evidence="1 9">Mitochondrion inner membrane</location>
    </subcellularLocation>
</comment>
<dbReference type="EnsemblMetazoa" id="XM_021057684.2">
    <property type="protein sequence ID" value="XP_020913343.1"/>
    <property type="gene ID" value="LOC110251022"/>
</dbReference>
<keyword evidence="4 9" id="KW-0378">Hydrolase</keyword>
<dbReference type="NCBIfam" id="TIGR02227">
    <property type="entry name" value="sigpep_I_bact"/>
    <property type="match status" value="1"/>
</dbReference>
<dbReference type="InterPro" id="IPR019533">
    <property type="entry name" value="Peptidase_S26"/>
</dbReference>
<feature type="active site" evidence="8">
    <location>
        <position position="34"/>
    </location>
</feature>
<name>A0A913Y275_EXADI</name>
<dbReference type="PRINTS" id="PR00727">
    <property type="entry name" value="LEADERPTASE"/>
</dbReference>
<dbReference type="Gene3D" id="2.10.109.10">
    <property type="entry name" value="Umud Fragment, subunit A"/>
    <property type="match status" value="1"/>
</dbReference>
<dbReference type="PANTHER" id="PTHR12383">
    <property type="entry name" value="PROTEASE FAMILY S26 MITOCHONDRIAL INNER MEMBRANE PROTEASE-RELATED"/>
    <property type="match status" value="1"/>
</dbReference>
<evidence type="ECO:0000256" key="3">
    <source>
        <dbReference type="ARBA" id="ARBA00022792"/>
    </source>
</evidence>
<feature type="domain" description="Peptidase S26" evidence="10">
    <location>
        <begin position="14"/>
        <end position="92"/>
    </location>
</feature>
<evidence type="ECO:0000256" key="5">
    <source>
        <dbReference type="ARBA" id="ARBA00023128"/>
    </source>
</evidence>
<dbReference type="AlphaFoldDB" id="A0A913Y275"/>
<dbReference type="GO" id="GO:0004252">
    <property type="term" value="F:serine-type endopeptidase activity"/>
    <property type="evidence" value="ECO:0007669"/>
    <property type="project" value="InterPro"/>
</dbReference>
<dbReference type="GO" id="GO:0006627">
    <property type="term" value="P:protein processing involved in protein targeting to mitochondrion"/>
    <property type="evidence" value="ECO:0007669"/>
    <property type="project" value="TreeGrafter"/>
</dbReference>
<organism evidence="11 12">
    <name type="scientific">Exaiptasia diaphana</name>
    <name type="common">Tropical sea anemone</name>
    <name type="synonym">Aiptasia pulchella</name>
    <dbReference type="NCBI Taxonomy" id="2652724"/>
    <lineage>
        <taxon>Eukaryota</taxon>
        <taxon>Metazoa</taxon>
        <taxon>Cnidaria</taxon>
        <taxon>Anthozoa</taxon>
        <taxon>Hexacorallia</taxon>
        <taxon>Actiniaria</taxon>
        <taxon>Aiptasiidae</taxon>
        <taxon>Exaiptasia</taxon>
    </lineage>
</organism>
<dbReference type="RefSeq" id="XP_020913342.1">
    <property type="nucleotide sequence ID" value="XM_021057683.2"/>
</dbReference>
<accession>A0A913Y275</accession>
<dbReference type="PANTHER" id="PTHR12383:SF16">
    <property type="entry name" value="MITOCHONDRIAL INNER MEMBRANE PROTEASE SUBUNIT 1"/>
    <property type="match status" value="1"/>
</dbReference>
<dbReference type="InterPro" id="IPR000223">
    <property type="entry name" value="Pept_S26A_signal_pept_1"/>
</dbReference>
<dbReference type="EC" id="3.4.21.-" evidence="9"/>
<evidence type="ECO:0000259" key="10">
    <source>
        <dbReference type="Pfam" id="PF10502"/>
    </source>
</evidence>
<keyword evidence="9" id="KW-0645">Protease</keyword>
<evidence type="ECO:0000313" key="12">
    <source>
        <dbReference type="Proteomes" id="UP000887567"/>
    </source>
</evidence>
<evidence type="ECO:0000313" key="11">
    <source>
        <dbReference type="EnsemblMetazoa" id="XP_020913342.1"/>
    </source>
</evidence>
<dbReference type="GO" id="GO:0042720">
    <property type="term" value="C:mitochondrial inner membrane peptidase complex"/>
    <property type="evidence" value="ECO:0007669"/>
    <property type="project" value="TreeGrafter"/>
</dbReference>